<evidence type="ECO:0000313" key="1">
    <source>
        <dbReference type="EMBL" id="PBK69077.1"/>
    </source>
</evidence>
<protein>
    <submittedName>
        <fullName evidence="1">Uncharacterized protein</fullName>
    </submittedName>
</protein>
<dbReference type="Proteomes" id="UP000218334">
    <property type="component" value="Unassembled WGS sequence"/>
</dbReference>
<organism evidence="1 2">
    <name type="scientific">Armillaria solidipes</name>
    <dbReference type="NCBI Taxonomy" id="1076256"/>
    <lineage>
        <taxon>Eukaryota</taxon>
        <taxon>Fungi</taxon>
        <taxon>Dikarya</taxon>
        <taxon>Basidiomycota</taxon>
        <taxon>Agaricomycotina</taxon>
        <taxon>Agaricomycetes</taxon>
        <taxon>Agaricomycetidae</taxon>
        <taxon>Agaricales</taxon>
        <taxon>Marasmiineae</taxon>
        <taxon>Physalacriaceae</taxon>
        <taxon>Armillaria</taxon>
    </lineage>
</organism>
<accession>A0A2H3BWX7</accession>
<dbReference type="EMBL" id="KZ293430">
    <property type="protein sequence ID" value="PBK69077.1"/>
    <property type="molecule type" value="Genomic_DNA"/>
</dbReference>
<sequence length="149" mass="17313">MLRPWRRFELACVAQMSFTTENRKEICRNRLFLRICRPRNPGSSETKFIPYFDSIAKLRITCVVRSMGLSNCDAKMFPTLSHFSSRLFSVAYILGCETPRRVLPTVIFADWPRLGAFLSTAGRYPLLKPVFLPPLPLRRRRVRFALEAL</sequence>
<evidence type="ECO:0000313" key="2">
    <source>
        <dbReference type="Proteomes" id="UP000218334"/>
    </source>
</evidence>
<proteinExistence type="predicted"/>
<keyword evidence="2" id="KW-1185">Reference proteome</keyword>
<gene>
    <name evidence="1" type="ORF">ARMSODRAFT_174717</name>
</gene>
<dbReference type="AlphaFoldDB" id="A0A2H3BWX7"/>
<name>A0A2H3BWX7_9AGAR</name>
<reference evidence="2" key="1">
    <citation type="journal article" date="2017" name="Nat. Ecol. Evol.">
        <title>Genome expansion and lineage-specific genetic innovations in the forest pathogenic fungi Armillaria.</title>
        <authorList>
            <person name="Sipos G."/>
            <person name="Prasanna A.N."/>
            <person name="Walter M.C."/>
            <person name="O'Connor E."/>
            <person name="Balint B."/>
            <person name="Krizsan K."/>
            <person name="Kiss B."/>
            <person name="Hess J."/>
            <person name="Varga T."/>
            <person name="Slot J."/>
            <person name="Riley R."/>
            <person name="Boka B."/>
            <person name="Rigling D."/>
            <person name="Barry K."/>
            <person name="Lee J."/>
            <person name="Mihaltcheva S."/>
            <person name="LaButti K."/>
            <person name="Lipzen A."/>
            <person name="Waldron R."/>
            <person name="Moloney N.M."/>
            <person name="Sperisen C."/>
            <person name="Kredics L."/>
            <person name="Vagvoelgyi C."/>
            <person name="Patrignani A."/>
            <person name="Fitzpatrick D."/>
            <person name="Nagy I."/>
            <person name="Doyle S."/>
            <person name="Anderson J.B."/>
            <person name="Grigoriev I.V."/>
            <person name="Gueldener U."/>
            <person name="Muensterkoetter M."/>
            <person name="Nagy L.G."/>
        </authorList>
    </citation>
    <scope>NUCLEOTIDE SEQUENCE [LARGE SCALE GENOMIC DNA]</scope>
    <source>
        <strain evidence="2">28-4</strain>
    </source>
</reference>